<proteinExistence type="predicted"/>
<protein>
    <submittedName>
        <fullName evidence="2">Uncharacterized protein</fullName>
    </submittedName>
</protein>
<sequence>MDFGILNQRPAAPFERARALRQTVQVRCVMCSATILDEDCVPKEPVCSEDCWRELGAELRAVHVPDQVSRDERIAVLALAGVPVRHLGAYYGVTPSRIRQIIDAVRRSTPGGPA</sequence>
<accession>A0A931DE32</accession>
<dbReference type="Proteomes" id="UP000625033">
    <property type="component" value="Unassembled WGS sequence"/>
</dbReference>
<keyword evidence="3" id="KW-1185">Reference proteome</keyword>
<evidence type="ECO:0000313" key="1">
    <source>
        <dbReference type="EMBL" id="MBG6085798.1"/>
    </source>
</evidence>
<reference evidence="2" key="1">
    <citation type="submission" date="2020-11" db="EMBL/GenBank/DDBJ databases">
        <title>Sequencing the genomes of 1000 actinobacteria strains.</title>
        <authorList>
            <person name="Klenk H.-P."/>
        </authorList>
    </citation>
    <scope>NUCLEOTIDE SEQUENCE</scope>
    <source>
        <strain evidence="2">DSM 26152</strain>
    </source>
</reference>
<dbReference type="RefSeq" id="WP_196836942.1">
    <property type="nucleotide sequence ID" value="NZ_JADOTZ010000001.1"/>
</dbReference>
<organism evidence="2 3">
    <name type="scientific">Zhihengliuella flava</name>
    <dbReference type="NCBI Taxonomy" id="1285193"/>
    <lineage>
        <taxon>Bacteria</taxon>
        <taxon>Bacillati</taxon>
        <taxon>Actinomycetota</taxon>
        <taxon>Actinomycetes</taxon>
        <taxon>Micrococcales</taxon>
        <taxon>Micrococcaceae</taxon>
        <taxon>Zhihengliuella</taxon>
    </lineage>
</organism>
<evidence type="ECO:0000313" key="3">
    <source>
        <dbReference type="Proteomes" id="UP000625033"/>
    </source>
</evidence>
<dbReference type="AlphaFoldDB" id="A0A931DE32"/>
<comment type="caution">
    <text evidence="2">The sequence shown here is derived from an EMBL/GenBank/DDBJ whole genome shotgun (WGS) entry which is preliminary data.</text>
</comment>
<dbReference type="EMBL" id="JADOTZ010000001">
    <property type="protein sequence ID" value="MBG6085798.1"/>
    <property type="molecule type" value="Genomic_DNA"/>
</dbReference>
<dbReference type="EMBL" id="JADOTZ010000001">
    <property type="protein sequence ID" value="MBG6085876.1"/>
    <property type="molecule type" value="Genomic_DNA"/>
</dbReference>
<gene>
    <name evidence="1" type="ORF">IW252_002565</name>
    <name evidence="2" type="ORF">IW252_002643</name>
</gene>
<name>A0A931DE32_9MICC</name>
<evidence type="ECO:0000313" key="2">
    <source>
        <dbReference type="EMBL" id="MBG6085876.1"/>
    </source>
</evidence>